<keyword evidence="4" id="KW-0560">Oxidoreductase</keyword>
<dbReference type="Proteomes" id="UP000011761">
    <property type="component" value="Unassembled WGS sequence"/>
</dbReference>
<dbReference type="EMBL" id="KB445552">
    <property type="protein sequence ID" value="EMC98606.1"/>
    <property type="molecule type" value="Genomic_DNA"/>
</dbReference>
<sequence length="719" mass="80197">MAQAIEVNGVNGVHRPSSGSKRNQGLKVLIVGAGIGGLIAAVALRQQGHCVEIYEQSKFASETGAALHLAPNANGILRRLGIFAEHFGANPMERLTEYTAGGVRKRSMDLREANKQWQHPWLLAPRIELHNKLKQLVNSPKPSNERTRGSVRLQLSARVVEVDPASGRIRLEDGTEVEGDVVVGADGVHSVARKFVQGGDAEPFCDGKSAFRFLVPRQLALDDDDTRPLVEMEGELSIWYGADRRIIMYPTSDNTSLNFVCIHPEAESAADAADAGGDWNQQGNLERMLAIYSTFDPALLDLLRKAKRDSVKVWKLLDMKVLPTWTCERLTLLGDAAHPFLPHQGQGAGVAIEDAASLAVVLSEDLLPKDVPARLKLYEETRYDRANHIQEFSRIIGKDFKEGQDQPDMFGFTNFNFGHDEWDHSTQRLREWSWKRNPHVYWRMPIAFGPMPGPRQTHFGLVRDGSRSTFTTASIKFKTSRTLLQNLFPPMRKGWRFRSPGTVAYASFSQTTLNKMEWLGGSGYNHLGLYIHGVEYVKENGTVYSGTYLPILYESLTDPIVSGREELGMPKLYSSIDIYRRATSYRIRTGWQGALWGNFHLQELEEMDTAAVTGSISGEADDGILAYKYIPKAGRANKGIAAEEHVTFDPFAEAEPKPRVLRYYKANRASFEIDALDWEQLPTMHHVVSRLAELPIYEIVGAKVVEGEGVPDVSSARPV</sequence>
<evidence type="ECO:0000256" key="4">
    <source>
        <dbReference type="ARBA" id="ARBA00023002"/>
    </source>
</evidence>
<dbReference type="PANTHER" id="PTHR13789">
    <property type="entry name" value="MONOOXYGENASE"/>
    <property type="match status" value="1"/>
</dbReference>
<dbReference type="RefSeq" id="XP_007673474.1">
    <property type="nucleotide sequence ID" value="XM_007675284.1"/>
</dbReference>
<dbReference type="SUPFAM" id="SSF54373">
    <property type="entry name" value="FAD-linked reductases, C-terminal domain"/>
    <property type="match status" value="1"/>
</dbReference>
<keyword evidence="3" id="KW-0274">FAD</keyword>
<gene>
    <name evidence="7" type="ORF">BAUCODRAFT_30880</name>
</gene>
<evidence type="ECO:0000256" key="1">
    <source>
        <dbReference type="ARBA" id="ARBA00007992"/>
    </source>
</evidence>
<reference evidence="7 8" key="1">
    <citation type="journal article" date="2012" name="PLoS Pathog.">
        <title>Diverse lifestyles and strategies of plant pathogenesis encoded in the genomes of eighteen Dothideomycetes fungi.</title>
        <authorList>
            <person name="Ohm R.A."/>
            <person name="Feau N."/>
            <person name="Henrissat B."/>
            <person name="Schoch C.L."/>
            <person name="Horwitz B.A."/>
            <person name="Barry K.W."/>
            <person name="Condon B.J."/>
            <person name="Copeland A.C."/>
            <person name="Dhillon B."/>
            <person name="Glaser F."/>
            <person name="Hesse C.N."/>
            <person name="Kosti I."/>
            <person name="LaButti K."/>
            <person name="Lindquist E.A."/>
            <person name="Lucas S."/>
            <person name="Salamov A.A."/>
            <person name="Bradshaw R.E."/>
            <person name="Ciuffetti L."/>
            <person name="Hamelin R.C."/>
            <person name="Kema G.H.J."/>
            <person name="Lawrence C."/>
            <person name="Scott J.A."/>
            <person name="Spatafora J.W."/>
            <person name="Turgeon B.G."/>
            <person name="de Wit P.J.G.M."/>
            <person name="Zhong S."/>
            <person name="Goodwin S.B."/>
            <person name="Grigoriev I.V."/>
        </authorList>
    </citation>
    <scope>NUCLEOTIDE SEQUENCE [LARGE SCALE GENOMIC DNA]</scope>
    <source>
        <strain evidence="7 8">UAMH 10762</strain>
    </source>
</reference>
<dbReference type="HOGENOM" id="CLU_014528_0_0_1"/>
<dbReference type="InterPro" id="IPR002938">
    <property type="entry name" value="FAD-bd"/>
</dbReference>
<dbReference type="Gene3D" id="2.40.400.10">
    <property type="entry name" value="Acetoacetate decarboxylase-like"/>
    <property type="match status" value="1"/>
</dbReference>
<dbReference type="GO" id="GO:0071949">
    <property type="term" value="F:FAD binding"/>
    <property type="evidence" value="ECO:0007669"/>
    <property type="project" value="InterPro"/>
</dbReference>
<dbReference type="SUPFAM" id="SSF160104">
    <property type="entry name" value="Acetoacetate decarboxylase-like"/>
    <property type="match status" value="1"/>
</dbReference>
<dbReference type="InterPro" id="IPR010451">
    <property type="entry name" value="Acetoacetate_decarboxylase"/>
</dbReference>
<evidence type="ECO:0000259" key="6">
    <source>
        <dbReference type="Pfam" id="PF01494"/>
    </source>
</evidence>
<keyword evidence="8" id="KW-1185">Reference proteome</keyword>
<protein>
    <recommendedName>
        <fullName evidence="6">FAD-binding domain-containing protein</fullName>
    </recommendedName>
</protein>
<dbReference type="InterPro" id="IPR050493">
    <property type="entry name" value="FAD-dep_Monooxygenase_BioMet"/>
</dbReference>
<name>M2MPE6_BAUPA</name>
<dbReference type="PRINTS" id="PR00420">
    <property type="entry name" value="RNGMNOXGNASE"/>
</dbReference>
<dbReference type="AlphaFoldDB" id="M2MPE6"/>
<dbReference type="SUPFAM" id="SSF51905">
    <property type="entry name" value="FAD/NAD(P)-binding domain"/>
    <property type="match status" value="1"/>
</dbReference>
<dbReference type="GO" id="GO:0016829">
    <property type="term" value="F:lyase activity"/>
    <property type="evidence" value="ECO:0007669"/>
    <property type="project" value="InterPro"/>
</dbReference>
<feature type="domain" description="FAD-binding" evidence="6">
    <location>
        <begin position="27"/>
        <end position="392"/>
    </location>
</feature>
<evidence type="ECO:0000256" key="3">
    <source>
        <dbReference type="ARBA" id="ARBA00022827"/>
    </source>
</evidence>
<evidence type="ECO:0000313" key="8">
    <source>
        <dbReference type="Proteomes" id="UP000011761"/>
    </source>
</evidence>
<evidence type="ECO:0000313" key="7">
    <source>
        <dbReference type="EMBL" id="EMC98606.1"/>
    </source>
</evidence>
<proteinExistence type="inferred from homology"/>
<dbReference type="OMA" id="MPGPRQT"/>
<accession>M2MPE6</accession>
<dbReference type="GO" id="GO:0004497">
    <property type="term" value="F:monooxygenase activity"/>
    <property type="evidence" value="ECO:0007669"/>
    <property type="project" value="UniProtKB-KW"/>
</dbReference>
<dbReference type="InterPro" id="IPR036188">
    <property type="entry name" value="FAD/NAD-bd_sf"/>
</dbReference>
<dbReference type="eggNOG" id="KOG2614">
    <property type="taxonomic scope" value="Eukaryota"/>
</dbReference>
<evidence type="ECO:0000256" key="5">
    <source>
        <dbReference type="ARBA" id="ARBA00023033"/>
    </source>
</evidence>
<dbReference type="PANTHER" id="PTHR13789:SF261">
    <property type="entry name" value="HYDROXYLASE, PUTATIVE (AFU_ORTHOLOGUE AFUA_7G00590)-RELATED"/>
    <property type="match status" value="1"/>
</dbReference>
<dbReference type="Pfam" id="PF06314">
    <property type="entry name" value="ADC"/>
    <property type="match status" value="1"/>
</dbReference>
<organism evidence="7 8">
    <name type="scientific">Baudoinia panamericana (strain UAMH 10762)</name>
    <name type="common">Angels' share fungus</name>
    <name type="synonym">Baudoinia compniacensis (strain UAMH 10762)</name>
    <dbReference type="NCBI Taxonomy" id="717646"/>
    <lineage>
        <taxon>Eukaryota</taxon>
        <taxon>Fungi</taxon>
        <taxon>Dikarya</taxon>
        <taxon>Ascomycota</taxon>
        <taxon>Pezizomycotina</taxon>
        <taxon>Dothideomycetes</taxon>
        <taxon>Dothideomycetidae</taxon>
        <taxon>Mycosphaerellales</taxon>
        <taxon>Teratosphaeriaceae</taxon>
        <taxon>Baudoinia</taxon>
    </lineage>
</organism>
<dbReference type="Pfam" id="PF01494">
    <property type="entry name" value="FAD_binding_3"/>
    <property type="match status" value="1"/>
</dbReference>
<dbReference type="KEGG" id="bcom:BAUCODRAFT_30880"/>
<keyword evidence="2" id="KW-0285">Flavoprotein</keyword>
<dbReference type="GeneID" id="19111330"/>
<dbReference type="InterPro" id="IPR023375">
    <property type="entry name" value="ADC_dom_sf"/>
</dbReference>
<keyword evidence="5" id="KW-0503">Monooxygenase</keyword>
<dbReference type="FunFam" id="2.40.400.10:FF:000001">
    <property type="entry name" value="FAD binding domain protein"/>
    <property type="match status" value="1"/>
</dbReference>
<dbReference type="Gene3D" id="3.50.50.60">
    <property type="entry name" value="FAD/NAD(P)-binding domain"/>
    <property type="match status" value="1"/>
</dbReference>
<comment type="similarity">
    <text evidence="1">Belongs to the paxM FAD-dependent monooxygenase family.</text>
</comment>
<evidence type="ECO:0000256" key="2">
    <source>
        <dbReference type="ARBA" id="ARBA00022630"/>
    </source>
</evidence>
<dbReference type="OrthoDB" id="1047367at2759"/>